<dbReference type="EMBL" id="FOEE01000023">
    <property type="protein sequence ID" value="SEP28784.1"/>
    <property type="molecule type" value="Genomic_DNA"/>
</dbReference>
<evidence type="ECO:0000256" key="2">
    <source>
        <dbReference type="ARBA" id="ARBA00022643"/>
    </source>
</evidence>
<keyword evidence="7" id="KW-1185">Reference proteome</keyword>
<accession>A0A1H8WM62</accession>
<gene>
    <name evidence="6" type="ORF">SAMN05660991_04550</name>
</gene>
<dbReference type="PANTHER" id="PTHR42847">
    <property type="entry name" value="ALKANESULFONATE MONOOXYGENASE"/>
    <property type="match status" value="1"/>
</dbReference>
<dbReference type="InterPro" id="IPR036661">
    <property type="entry name" value="Luciferase-like_sf"/>
</dbReference>
<dbReference type="STRING" id="673521.SAMN05660991_04550"/>
<organism evidence="6 7">
    <name type="scientific">Trujillonella endophytica</name>
    <dbReference type="NCBI Taxonomy" id="673521"/>
    <lineage>
        <taxon>Bacteria</taxon>
        <taxon>Bacillati</taxon>
        <taxon>Actinomycetota</taxon>
        <taxon>Actinomycetes</taxon>
        <taxon>Geodermatophilales</taxon>
        <taxon>Geodermatophilaceae</taxon>
        <taxon>Trujillonella</taxon>
    </lineage>
</organism>
<evidence type="ECO:0000313" key="6">
    <source>
        <dbReference type="EMBL" id="SEP28784.1"/>
    </source>
</evidence>
<feature type="domain" description="Luciferase-like" evidence="5">
    <location>
        <begin position="31"/>
        <end position="211"/>
    </location>
</feature>
<dbReference type="Proteomes" id="UP000198960">
    <property type="component" value="Unassembled WGS sequence"/>
</dbReference>
<keyword evidence="3" id="KW-0560">Oxidoreductase</keyword>
<dbReference type="GO" id="GO:0008726">
    <property type="term" value="F:alkanesulfonate monooxygenase activity"/>
    <property type="evidence" value="ECO:0007669"/>
    <property type="project" value="TreeGrafter"/>
</dbReference>
<evidence type="ECO:0000256" key="3">
    <source>
        <dbReference type="ARBA" id="ARBA00023002"/>
    </source>
</evidence>
<keyword evidence="2" id="KW-0288">FMN</keyword>
<dbReference type="SUPFAM" id="SSF51679">
    <property type="entry name" value="Bacterial luciferase-like"/>
    <property type="match status" value="1"/>
</dbReference>
<dbReference type="PANTHER" id="PTHR42847:SF4">
    <property type="entry name" value="ALKANESULFONATE MONOOXYGENASE-RELATED"/>
    <property type="match status" value="1"/>
</dbReference>
<dbReference type="NCBIfam" id="TIGR03619">
    <property type="entry name" value="F420_Rv2161c"/>
    <property type="match status" value="1"/>
</dbReference>
<reference evidence="7" key="1">
    <citation type="submission" date="2016-10" db="EMBL/GenBank/DDBJ databases">
        <authorList>
            <person name="Varghese N."/>
            <person name="Submissions S."/>
        </authorList>
    </citation>
    <scope>NUCLEOTIDE SEQUENCE [LARGE SCALE GENOMIC DNA]</scope>
    <source>
        <strain evidence="7">DSM 45413</strain>
    </source>
</reference>
<name>A0A1H8WM62_9ACTN</name>
<sequence length="318" mass="34323">MEFSTGLPGLDRYPPSRYPPGGDAWQARLTTADYQRIARTADELGFDSISVSEHLVVPTSLTANMGAHWPHAFTAMAFLAGATTRIRVNSAVIVLPYHHPVDFAKAVSTLDVLSGGRVTLTFGVGMAPGEFAALGVPFEWRGAVMDEYVAAMKELWTAADPRFAGEWVRFSDVVFEPKPVQQPHPPLWFGGRSLVSLRRAARVGDGWAPAGGLLGKGPWLEEPEQLPAMLESVADLRDGRPLGVNYPLMQPRIGPNHTVQPSAFQPTSAQQIVDEVGRLAGFGVTATSVPSLAEAPDTLEGHLEGLHWIAENVIAAFR</sequence>
<evidence type="ECO:0000313" key="7">
    <source>
        <dbReference type="Proteomes" id="UP000198960"/>
    </source>
</evidence>
<evidence type="ECO:0000259" key="5">
    <source>
        <dbReference type="Pfam" id="PF00296"/>
    </source>
</evidence>
<dbReference type="InterPro" id="IPR011251">
    <property type="entry name" value="Luciferase-like_dom"/>
</dbReference>
<keyword evidence="1" id="KW-0285">Flavoprotein</keyword>
<proteinExistence type="predicted"/>
<dbReference type="Pfam" id="PF00296">
    <property type="entry name" value="Bac_luciferase"/>
    <property type="match status" value="1"/>
</dbReference>
<dbReference type="Gene3D" id="3.20.20.30">
    <property type="entry name" value="Luciferase-like domain"/>
    <property type="match status" value="1"/>
</dbReference>
<evidence type="ECO:0000256" key="1">
    <source>
        <dbReference type="ARBA" id="ARBA00022630"/>
    </source>
</evidence>
<dbReference type="AlphaFoldDB" id="A0A1H8WM62"/>
<dbReference type="InterPro" id="IPR019921">
    <property type="entry name" value="Lucif-like_OxRdtase_Rv2161c"/>
</dbReference>
<protein>
    <submittedName>
        <fullName evidence="6">Probable F420-dependent oxidoreductase, Rv2161c family</fullName>
    </submittedName>
</protein>
<dbReference type="InterPro" id="IPR050172">
    <property type="entry name" value="SsuD_RutA_monooxygenase"/>
</dbReference>
<evidence type="ECO:0000256" key="4">
    <source>
        <dbReference type="ARBA" id="ARBA00023033"/>
    </source>
</evidence>
<keyword evidence="4" id="KW-0503">Monooxygenase</keyword>
<dbReference type="RefSeq" id="WP_170861246.1">
    <property type="nucleotide sequence ID" value="NZ_FOEE01000023.1"/>
</dbReference>
<dbReference type="GO" id="GO:0046306">
    <property type="term" value="P:alkanesulfonate catabolic process"/>
    <property type="evidence" value="ECO:0007669"/>
    <property type="project" value="TreeGrafter"/>
</dbReference>